<evidence type="ECO:0000313" key="1">
    <source>
        <dbReference type="EMBL" id="GAA4304128.1"/>
    </source>
</evidence>
<accession>A0ABP8FHU1</accession>
<name>A0ABP8FHU1_9BACT</name>
<dbReference type="Proteomes" id="UP001501207">
    <property type="component" value="Unassembled WGS sequence"/>
</dbReference>
<dbReference type="EMBL" id="BAABFN010000001">
    <property type="protein sequence ID" value="GAA4304128.1"/>
    <property type="molecule type" value="Genomic_DNA"/>
</dbReference>
<gene>
    <name evidence="1" type="ORF">GCM10023143_08230</name>
</gene>
<proteinExistence type="predicted"/>
<sequence length="174" mass="19589">MATLFCMMSNSLLGQAIQKPGQYKVGRHIISVEESSTYHSLWITEDGNIISDMLKNPRSLIRFEGMKFSGRETINSTFVRVLGISRIKELIYDPKQVDILVILYAVASQGNGKVVGVQFMIPSRQKIRLTSKELVDLTIFMKRHITLSLPPNVTAGSRIAPFSQTVKFSRLLNE</sequence>
<reference evidence="2" key="1">
    <citation type="journal article" date="2019" name="Int. J. Syst. Evol. Microbiol.">
        <title>The Global Catalogue of Microorganisms (GCM) 10K type strain sequencing project: providing services to taxonomists for standard genome sequencing and annotation.</title>
        <authorList>
            <consortium name="The Broad Institute Genomics Platform"/>
            <consortium name="The Broad Institute Genome Sequencing Center for Infectious Disease"/>
            <person name="Wu L."/>
            <person name="Ma J."/>
        </authorList>
    </citation>
    <scope>NUCLEOTIDE SEQUENCE [LARGE SCALE GENOMIC DNA]</scope>
    <source>
        <strain evidence="2">JCM 17664</strain>
    </source>
</reference>
<comment type="caution">
    <text evidence="1">The sequence shown here is derived from an EMBL/GenBank/DDBJ whole genome shotgun (WGS) entry which is preliminary data.</text>
</comment>
<keyword evidence="2" id="KW-1185">Reference proteome</keyword>
<organism evidence="1 2">
    <name type="scientific">Compostibacter hankyongensis</name>
    <dbReference type="NCBI Taxonomy" id="1007089"/>
    <lineage>
        <taxon>Bacteria</taxon>
        <taxon>Pseudomonadati</taxon>
        <taxon>Bacteroidota</taxon>
        <taxon>Chitinophagia</taxon>
        <taxon>Chitinophagales</taxon>
        <taxon>Chitinophagaceae</taxon>
        <taxon>Compostibacter</taxon>
    </lineage>
</organism>
<evidence type="ECO:0000313" key="2">
    <source>
        <dbReference type="Proteomes" id="UP001501207"/>
    </source>
</evidence>
<protein>
    <submittedName>
        <fullName evidence="1">Uncharacterized protein</fullName>
    </submittedName>
</protein>